<dbReference type="PROSITE" id="PS52002">
    <property type="entry name" value="SM"/>
    <property type="match status" value="1"/>
</dbReference>
<dbReference type="GO" id="GO:0000159">
    <property type="term" value="C:protein phosphatase type 2A complex"/>
    <property type="evidence" value="ECO:0007669"/>
    <property type="project" value="InterPro"/>
</dbReference>
<keyword evidence="9" id="KW-0508">mRNA splicing</keyword>
<dbReference type="Gene3D" id="1.25.10.10">
    <property type="entry name" value="Leucine-rich Repeat Variant"/>
    <property type="match status" value="1"/>
</dbReference>
<feature type="region of interest" description="Disordered" evidence="14">
    <location>
        <begin position="786"/>
        <end position="833"/>
    </location>
</feature>
<evidence type="ECO:0000256" key="14">
    <source>
        <dbReference type="SAM" id="MobiDB-lite"/>
    </source>
</evidence>
<evidence type="ECO:0000313" key="16">
    <source>
        <dbReference type="EMBL" id="OZJ04310.1"/>
    </source>
</evidence>
<feature type="compositionally biased region" description="Polar residues" evidence="14">
    <location>
        <begin position="763"/>
        <end position="773"/>
    </location>
</feature>
<evidence type="ECO:0000256" key="1">
    <source>
        <dbReference type="ARBA" id="ARBA00004123"/>
    </source>
</evidence>
<feature type="domain" description="Sm" evidence="15">
    <location>
        <begin position="29"/>
        <end position="114"/>
    </location>
</feature>
<dbReference type="GO" id="GO:1901991">
    <property type="term" value="P:negative regulation of mitotic cell cycle phase transition"/>
    <property type="evidence" value="ECO:0007669"/>
    <property type="project" value="UniProtKB-ARBA"/>
</dbReference>
<evidence type="ECO:0000259" key="15">
    <source>
        <dbReference type="PROSITE" id="PS52002"/>
    </source>
</evidence>
<evidence type="ECO:0000256" key="13">
    <source>
        <dbReference type="ARBA" id="ARBA00064351"/>
    </source>
</evidence>
<evidence type="ECO:0000313" key="17">
    <source>
        <dbReference type="Proteomes" id="UP000242875"/>
    </source>
</evidence>
<evidence type="ECO:0000256" key="9">
    <source>
        <dbReference type="ARBA" id="ARBA00023187"/>
    </source>
</evidence>
<dbReference type="Proteomes" id="UP000242875">
    <property type="component" value="Unassembled WGS sequence"/>
</dbReference>
<evidence type="ECO:0000256" key="5">
    <source>
        <dbReference type="ARBA" id="ARBA00022490"/>
    </source>
</evidence>
<dbReference type="InterPro" id="IPR002554">
    <property type="entry name" value="PP2A_B56"/>
</dbReference>
<comment type="similarity">
    <text evidence="3">Belongs to the snRNP core protein family.</text>
</comment>
<evidence type="ECO:0000256" key="2">
    <source>
        <dbReference type="ARBA" id="ARBA00004514"/>
    </source>
</evidence>
<dbReference type="GO" id="GO:0005689">
    <property type="term" value="C:U12-type spliceosomal complex"/>
    <property type="evidence" value="ECO:0007669"/>
    <property type="project" value="UniProtKB-ARBA"/>
</dbReference>
<name>A0A261Y113_9FUNG</name>
<accession>A0A261Y113</accession>
<keyword evidence="11" id="KW-0687">Ribonucleoprotein</keyword>
<evidence type="ECO:0000256" key="3">
    <source>
        <dbReference type="ARBA" id="ARBA00008146"/>
    </source>
</evidence>
<dbReference type="GO" id="GO:0019888">
    <property type="term" value="F:protein phosphatase regulator activity"/>
    <property type="evidence" value="ECO:0007669"/>
    <property type="project" value="InterPro"/>
</dbReference>
<dbReference type="InterPro" id="IPR047575">
    <property type="entry name" value="Sm"/>
</dbReference>
<keyword evidence="17" id="KW-1185">Reference proteome</keyword>
<dbReference type="InterPro" id="IPR027248">
    <property type="entry name" value="Sm_D2"/>
</dbReference>
<reference evidence="16 17" key="1">
    <citation type="journal article" date="2017" name="Mycologia">
        <title>Bifiguratus adelaidae, gen. et sp. nov., a new member of Mucoromycotina in endophytic and soil-dwelling habitats.</title>
        <authorList>
            <person name="Torres-Cruz T.J."/>
            <person name="Billingsley Tobias T.L."/>
            <person name="Almatruk M."/>
            <person name="Hesse C."/>
            <person name="Kuske C.R."/>
            <person name="Desiro A."/>
            <person name="Benucci G.M."/>
            <person name="Bonito G."/>
            <person name="Stajich J.E."/>
            <person name="Dunlap C."/>
            <person name="Arnold A.E."/>
            <person name="Porras-Alfaro A."/>
        </authorList>
    </citation>
    <scope>NUCLEOTIDE SEQUENCE [LARGE SCALE GENOMIC DNA]</scope>
    <source>
        <strain evidence="16 17">AZ0501</strain>
    </source>
</reference>
<dbReference type="GO" id="GO:0003723">
    <property type="term" value="F:RNA binding"/>
    <property type="evidence" value="ECO:0007669"/>
    <property type="project" value="InterPro"/>
</dbReference>
<comment type="similarity">
    <text evidence="4">Belongs to the phosphatase 2A regulatory subunit B family.</text>
</comment>
<dbReference type="GO" id="GO:0051754">
    <property type="term" value="P:meiotic sister chromatid cohesion, centromeric"/>
    <property type="evidence" value="ECO:0007669"/>
    <property type="project" value="UniProtKB-ARBA"/>
</dbReference>
<dbReference type="GO" id="GO:0030532">
    <property type="term" value="C:small nuclear ribonucleoprotein complex"/>
    <property type="evidence" value="ECO:0007669"/>
    <property type="project" value="InterPro"/>
</dbReference>
<dbReference type="PANTHER" id="PTHR10257">
    <property type="entry name" value="SERINE/THREONINE PROTEIN PHOSPHATASE 2A PP2A REGULATORY SUBUNIT B"/>
    <property type="match status" value="1"/>
</dbReference>
<comment type="subcellular location">
    <subcellularLocation>
        <location evidence="2">Cytoplasm</location>
        <location evidence="2">Cytosol</location>
    </subcellularLocation>
    <subcellularLocation>
        <location evidence="1">Nucleus</location>
    </subcellularLocation>
</comment>
<feature type="compositionally biased region" description="Polar residues" evidence="14">
    <location>
        <begin position="724"/>
        <end position="754"/>
    </location>
</feature>
<dbReference type="FunFam" id="1.25.10.10:FF:000016">
    <property type="entry name" value="Serine/threonine-protein phosphatase 2A 56 kDa regulatory subunit"/>
    <property type="match status" value="1"/>
</dbReference>
<keyword evidence="10" id="KW-0539">Nucleus</keyword>
<keyword evidence="5" id="KW-0963">Cytoplasm</keyword>
<dbReference type="PANTHER" id="PTHR10257:SF3">
    <property type="entry name" value="SERINE_THREONINE-PROTEIN PHOSPHATASE 2A 56 KDA REGULATORY SUBUNIT GAMMA ISOFORM"/>
    <property type="match status" value="1"/>
</dbReference>
<evidence type="ECO:0000256" key="12">
    <source>
        <dbReference type="ARBA" id="ARBA00033125"/>
    </source>
</evidence>
<dbReference type="Pfam" id="PF01423">
    <property type="entry name" value="LSM"/>
    <property type="match status" value="1"/>
</dbReference>
<comment type="subunit">
    <text evidence="13">PP2A consists of a common heterodimeric core enzyme, composed of a 36 kDa catalytic subunit (subunit C) and a 65 kDa constant regulatory subunit (PR65 or subunit A), that associates with a variety of regulatory subunits. Proteins that associate with the core dimer include three families of regulatory subunits B (the R2/B/PR55/B55, R3/B''/PR72/PR130/PR59 and R5/B'/B56 families), the 48 kDa variable regulatory subunit, viral proteins, and cell signaling molecules.</text>
</comment>
<protein>
    <recommendedName>
        <fullName evidence="12">snRNP core protein D2</fullName>
    </recommendedName>
</protein>
<dbReference type="SMART" id="SM00651">
    <property type="entry name" value="Sm"/>
    <property type="match status" value="1"/>
</dbReference>
<dbReference type="GO" id="GO:0000775">
    <property type="term" value="C:chromosome, centromeric region"/>
    <property type="evidence" value="ECO:0007669"/>
    <property type="project" value="UniProtKB-ARBA"/>
</dbReference>
<feature type="compositionally biased region" description="Polar residues" evidence="14">
    <location>
        <begin position="792"/>
        <end position="812"/>
    </location>
</feature>
<dbReference type="FunFam" id="2.30.30.100:FF:000069">
    <property type="entry name" value="Small nuclear ribonucleoprotein Sm D2"/>
    <property type="match status" value="1"/>
</dbReference>
<feature type="region of interest" description="Disordered" evidence="14">
    <location>
        <begin position="724"/>
        <end position="773"/>
    </location>
</feature>
<proteinExistence type="inferred from homology"/>
<dbReference type="InterPro" id="IPR011989">
    <property type="entry name" value="ARM-like"/>
</dbReference>
<dbReference type="GO" id="GO:0005829">
    <property type="term" value="C:cytosol"/>
    <property type="evidence" value="ECO:0007669"/>
    <property type="project" value="UniProtKB-SubCell"/>
</dbReference>
<evidence type="ECO:0000256" key="11">
    <source>
        <dbReference type="ARBA" id="ARBA00023274"/>
    </source>
</evidence>
<dbReference type="InterPro" id="IPR010920">
    <property type="entry name" value="LSM_dom_sf"/>
</dbReference>
<comment type="caution">
    <text evidence="16">The sequence shown here is derived from an EMBL/GenBank/DDBJ whole genome shotgun (WGS) entry which is preliminary data.</text>
</comment>
<feature type="region of interest" description="Disordered" evidence="14">
    <location>
        <begin position="178"/>
        <end position="205"/>
    </location>
</feature>
<keyword evidence="6" id="KW-0597">Phosphoprotein</keyword>
<evidence type="ECO:0000256" key="10">
    <source>
        <dbReference type="ARBA" id="ARBA00023242"/>
    </source>
</evidence>
<dbReference type="CDD" id="cd01720">
    <property type="entry name" value="Sm_D2"/>
    <property type="match status" value="1"/>
</dbReference>
<evidence type="ECO:0000256" key="8">
    <source>
        <dbReference type="ARBA" id="ARBA00022728"/>
    </source>
</evidence>
<dbReference type="EMBL" id="MVBO01000045">
    <property type="protein sequence ID" value="OZJ04310.1"/>
    <property type="molecule type" value="Genomic_DNA"/>
</dbReference>
<organism evidence="16 17">
    <name type="scientific">Bifiguratus adelaidae</name>
    <dbReference type="NCBI Taxonomy" id="1938954"/>
    <lineage>
        <taxon>Eukaryota</taxon>
        <taxon>Fungi</taxon>
        <taxon>Fungi incertae sedis</taxon>
        <taxon>Mucoromycota</taxon>
        <taxon>Mucoromycotina</taxon>
        <taxon>Endogonomycetes</taxon>
        <taxon>Endogonales</taxon>
        <taxon>Endogonales incertae sedis</taxon>
        <taxon>Bifiguratus</taxon>
    </lineage>
</organism>
<keyword evidence="7" id="KW-0507">mRNA processing</keyword>
<gene>
    <name evidence="16" type="ORF">BZG36_03166</name>
</gene>
<dbReference type="GO" id="GO:0098813">
    <property type="term" value="P:nuclear chromosome segregation"/>
    <property type="evidence" value="ECO:0007669"/>
    <property type="project" value="UniProtKB-ARBA"/>
</dbReference>
<dbReference type="GO" id="GO:0035556">
    <property type="term" value="P:intracellular signal transduction"/>
    <property type="evidence" value="ECO:0007669"/>
    <property type="project" value="UniProtKB-ARBA"/>
</dbReference>
<dbReference type="GO" id="GO:0005816">
    <property type="term" value="C:spindle pole body"/>
    <property type="evidence" value="ECO:0007669"/>
    <property type="project" value="UniProtKB-ARBA"/>
</dbReference>
<dbReference type="Gene3D" id="2.30.30.100">
    <property type="match status" value="1"/>
</dbReference>
<dbReference type="OrthoDB" id="10268014at2759"/>
<evidence type="ECO:0000256" key="7">
    <source>
        <dbReference type="ARBA" id="ARBA00022664"/>
    </source>
</evidence>
<feature type="region of interest" description="Disordered" evidence="14">
    <location>
        <begin position="116"/>
        <end position="165"/>
    </location>
</feature>
<dbReference type="Pfam" id="PF01603">
    <property type="entry name" value="B56"/>
    <property type="match status" value="1"/>
</dbReference>
<dbReference type="SUPFAM" id="SSF50182">
    <property type="entry name" value="Sm-like ribonucleoproteins"/>
    <property type="match status" value="1"/>
</dbReference>
<dbReference type="InterPro" id="IPR016024">
    <property type="entry name" value="ARM-type_fold"/>
</dbReference>
<feature type="compositionally biased region" description="Low complexity" evidence="14">
    <location>
        <begin position="128"/>
        <end position="142"/>
    </location>
</feature>
<dbReference type="GO" id="GO:0000398">
    <property type="term" value="P:mRNA splicing, via spliceosome"/>
    <property type="evidence" value="ECO:0007669"/>
    <property type="project" value="UniProtKB-ARBA"/>
</dbReference>
<keyword evidence="8" id="KW-0747">Spliceosome</keyword>
<dbReference type="SUPFAM" id="SSF48371">
    <property type="entry name" value="ARM repeat"/>
    <property type="match status" value="1"/>
</dbReference>
<dbReference type="InterPro" id="IPR001163">
    <property type="entry name" value="Sm_dom_euk/arc"/>
</dbReference>
<sequence length="1304" mass="147468">MPCSAKTKSEMTEDELRLAEEQEFNTGPLSVLQQSVKNNTQILINCRNNRKLLARVKAFDRHCNMVLENVKEMWTETPKGSKGKKGKPINRDRFISKMFLRGDSVILVLRNTLSRNTKGQVADQSKTSKAQRSSPPSQPSSSKKSKKVSESAANTVTTPSAVAIPNAEVASNPILHREQSQHHDTPYTSDGDLPHNSPHHARSHPKAGTIDLLKNAPKDTIPVRRTLLQKTSSYYHGSGITLEMLPSFLDTPPTQRQALFFQKLQQCKTIFDFSDPFADLMSKDIKRQALQQMLEYMTQSRGVITEAVYPEMVHMFALNCFRTIPPPQQHGADSFDPEEDEPVLEAAWPHLQLVYELFLRFVENPEFNASIAKRYIDTKFIAQLLELFDSEDPRERDHLKTTLHRLYGKFLTLRAFIRRSINNIFYQYIYETEQHNGIAELLEILGSIINGFALPLKEEHKIFLTRVLIPLHKAKGLAMYHPQLAYCIVQFLEKDPQVTEEVVMGLLRFWPKTNSAKEVMFLNEMEEIFDVVDPNEFREIMVPLFTKLAQCVSSPHCQVAERALYYWNNDYIAELMEQNSDVILPIVFPHLYKHSKSHWNSNVHQLIFNALKLFMDVNPVLFDECTLQYKVQRHLERTRQKQREQFWSQMEQLAYSNNPSYPSFSDDSDESDDVLEGTAMHMMIDQGVGFFSDAHTVGPNIGELACRRKSTISVDEVVMSQLTQHQSIEDSNGTPSIAMSSTIGDDVGHSSSAATEDADGNPASRSPGNLQDQQSNGYVIARATTPGVAEVANTQDATKRSTSPTEQASGSNGAAAPVKKVQSSDSGHPVGEFESEKHFYPRVLNAQIHPLVQSFFTLGNERIIARYTHLNPLVQPAKLREILSYKPKYFQWAGSDLFNVTTASGQRQMIIIETNSCPSGQKSMPLISETDEHNEHGGYRVVLESAFREQLVKADPELGGLAVIFDKNLMEASGYAAVLADVAKERVWMAEWYKDDVDPPVKIENGILYIRDEKREWRSMRACFRYVTQKPWNRIPLITKTVVMNQIISCLAGGRNKMMAARAYEFYNADLAQHGLHVRIPETINNVTKSEVPLWVHSMGGHAVLKVPYGNAGQGVYTITSQRELQEFMDTPHHYDKFIVQSLVGNASWSSMTRSGKFYHVGTIPNKKNNTFVSDLRMMVTGSENGFRPVCLYGRKARLPLAGELDPNVAAWDMLGTNLSIKLPEGGWTTDTSRLLLMDRKDFNTLGLGIDDLIDAYIQTVLAVIAIDRMAERLMADGKFNYELFRNLNPDEALLKEVGQCNDF</sequence>
<evidence type="ECO:0000256" key="4">
    <source>
        <dbReference type="ARBA" id="ARBA00008259"/>
    </source>
</evidence>
<feature type="compositionally biased region" description="Polar residues" evidence="14">
    <location>
        <begin position="116"/>
        <end position="127"/>
    </location>
</feature>
<evidence type="ECO:0000256" key="6">
    <source>
        <dbReference type="ARBA" id="ARBA00022553"/>
    </source>
</evidence>